<sequence>MNNPSGKGFLPCDGPHEGADPPPPDPPHTCATSGYIQSYEMTPHEQNTVLLASNRGPVTFTLAEDGELIVRRGGGGLVSGLSNVAAGADAPPGMLWICSALSDGDRRAVRLSPGGRVDRSGYETGPLRMLDIPPATFHRAYNAIANSTLWFVHHLLYNTPNSPRFDGLFRREWESYRAYNETFAAALAEEAAPGARVMVQDYHLTLVPGMLRATRPDLRVSHFSHTPWAPPDYFSLLPGDIGAEVLSGVLGADHAGFLAERWASAFMDCCESQLGAKVDRACRTVTHDGRTTRVGVHPLGVDGHELWVRASEPDVESHVAALRAQTGDRQVIVRIDRTELSKNIVRGLMAYREFLAGHPEWHGRVVHLAFAYPSRHDLPEYREYTAAVQRYAKEIEDEFGTDDWDPLVLNVDDDYARSLAAYRIADVLLVNPIRDGMNLVAKEGPILSPRAALVLSREAGAAAELGGDALLVNPYDVSGTADALHAALVMPEAERMARAVRLSAAATALPPRKWFADQLTALSG</sequence>
<dbReference type="Proteomes" id="UP000606172">
    <property type="component" value="Unassembled WGS sequence"/>
</dbReference>
<comment type="similarity">
    <text evidence="1">Belongs to the glycosyltransferase 20 family.</text>
</comment>
<dbReference type="GO" id="GO:0005829">
    <property type="term" value="C:cytosol"/>
    <property type="evidence" value="ECO:0007669"/>
    <property type="project" value="TreeGrafter"/>
</dbReference>
<dbReference type="CDD" id="cd03788">
    <property type="entry name" value="GT20_TPS"/>
    <property type="match status" value="1"/>
</dbReference>
<accession>A0A919RMB6</accession>
<evidence type="ECO:0000256" key="1">
    <source>
        <dbReference type="ARBA" id="ARBA00008799"/>
    </source>
</evidence>
<dbReference type="SUPFAM" id="SSF53756">
    <property type="entry name" value="UDP-Glycosyltransferase/glycogen phosphorylase"/>
    <property type="match status" value="1"/>
</dbReference>
<evidence type="ECO:0000313" key="3">
    <source>
        <dbReference type="EMBL" id="GII94781.1"/>
    </source>
</evidence>
<dbReference type="EMBL" id="BOOW01000031">
    <property type="protein sequence ID" value="GII94781.1"/>
    <property type="molecule type" value="Genomic_DNA"/>
</dbReference>
<dbReference type="GO" id="GO:0003825">
    <property type="term" value="F:alpha,alpha-trehalose-phosphate synthase (UDP-forming) activity"/>
    <property type="evidence" value="ECO:0007669"/>
    <property type="project" value="TreeGrafter"/>
</dbReference>
<evidence type="ECO:0000256" key="2">
    <source>
        <dbReference type="SAM" id="MobiDB-lite"/>
    </source>
</evidence>
<dbReference type="PANTHER" id="PTHR10788:SF106">
    <property type="entry name" value="BCDNA.GH08860"/>
    <property type="match status" value="1"/>
</dbReference>
<dbReference type="GO" id="GO:0005992">
    <property type="term" value="P:trehalose biosynthetic process"/>
    <property type="evidence" value="ECO:0007669"/>
    <property type="project" value="InterPro"/>
</dbReference>
<dbReference type="Pfam" id="PF00982">
    <property type="entry name" value="Glyco_transf_20"/>
    <property type="match status" value="1"/>
</dbReference>
<keyword evidence="4" id="KW-1185">Reference proteome</keyword>
<gene>
    <name evidence="3" type="ORF">Ssi02_50120</name>
</gene>
<proteinExistence type="inferred from homology"/>
<reference evidence="3" key="1">
    <citation type="submission" date="2021-01" db="EMBL/GenBank/DDBJ databases">
        <title>Whole genome shotgun sequence of Sinosporangium siamense NBRC 109515.</title>
        <authorList>
            <person name="Komaki H."/>
            <person name="Tamura T."/>
        </authorList>
    </citation>
    <scope>NUCLEOTIDE SEQUENCE</scope>
    <source>
        <strain evidence="3">NBRC 109515</strain>
    </source>
</reference>
<dbReference type="GO" id="GO:0004805">
    <property type="term" value="F:trehalose-phosphatase activity"/>
    <property type="evidence" value="ECO:0007669"/>
    <property type="project" value="TreeGrafter"/>
</dbReference>
<dbReference type="InterPro" id="IPR001830">
    <property type="entry name" value="Glyco_trans_20"/>
</dbReference>
<dbReference type="AlphaFoldDB" id="A0A919RMB6"/>
<evidence type="ECO:0000313" key="4">
    <source>
        <dbReference type="Proteomes" id="UP000606172"/>
    </source>
</evidence>
<name>A0A919RMB6_9ACTN</name>
<dbReference type="Gene3D" id="3.40.50.2000">
    <property type="entry name" value="Glycogen Phosphorylase B"/>
    <property type="match status" value="2"/>
</dbReference>
<organism evidence="3 4">
    <name type="scientific">Sinosporangium siamense</name>
    <dbReference type="NCBI Taxonomy" id="1367973"/>
    <lineage>
        <taxon>Bacteria</taxon>
        <taxon>Bacillati</taxon>
        <taxon>Actinomycetota</taxon>
        <taxon>Actinomycetes</taxon>
        <taxon>Streptosporangiales</taxon>
        <taxon>Streptosporangiaceae</taxon>
        <taxon>Sinosporangium</taxon>
    </lineage>
</organism>
<comment type="caution">
    <text evidence="3">The sequence shown here is derived from an EMBL/GenBank/DDBJ whole genome shotgun (WGS) entry which is preliminary data.</text>
</comment>
<protein>
    <submittedName>
        <fullName evidence="3">Trehalose-6-phosphate synthase</fullName>
    </submittedName>
</protein>
<dbReference type="PANTHER" id="PTHR10788">
    <property type="entry name" value="TREHALOSE-6-PHOSPHATE SYNTHASE"/>
    <property type="match status" value="1"/>
</dbReference>
<feature type="region of interest" description="Disordered" evidence="2">
    <location>
        <begin position="1"/>
        <end position="27"/>
    </location>
</feature>